<dbReference type="InterPro" id="IPR006311">
    <property type="entry name" value="TAT_signal"/>
</dbReference>
<feature type="region of interest" description="Disordered" evidence="1">
    <location>
        <begin position="338"/>
        <end position="392"/>
    </location>
</feature>
<keyword evidence="2" id="KW-0472">Membrane</keyword>
<keyword evidence="2" id="KW-0812">Transmembrane</keyword>
<dbReference type="AlphaFoldDB" id="A0A6B1IV12"/>
<feature type="transmembrane region" description="Helical" evidence="2">
    <location>
        <begin position="20"/>
        <end position="42"/>
    </location>
</feature>
<comment type="caution">
    <text evidence="3">The sequence shown here is derived from an EMBL/GenBank/DDBJ whole genome shotgun (WGS) entry which is preliminary data.</text>
</comment>
<gene>
    <name evidence="3" type="ORF">GLW30_04395</name>
</gene>
<evidence type="ECO:0000256" key="1">
    <source>
        <dbReference type="SAM" id="MobiDB-lite"/>
    </source>
</evidence>
<organism evidence="3 4">
    <name type="scientific">Halorubrum distributum</name>
    <dbReference type="NCBI Taxonomy" id="29283"/>
    <lineage>
        <taxon>Archaea</taxon>
        <taxon>Methanobacteriati</taxon>
        <taxon>Methanobacteriota</taxon>
        <taxon>Stenosarchaea group</taxon>
        <taxon>Halobacteria</taxon>
        <taxon>Halobacteriales</taxon>
        <taxon>Haloferacaceae</taxon>
        <taxon>Halorubrum</taxon>
        <taxon>Halorubrum distributum group</taxon>
    </lineage>
</organism>
<dbReference type="Proteomes" id="UP000452321">
    <property type="component" value="Unassembled WGS sequence"/>
</dbReference>
<accession>A0A6B1IV12</accession>
<evidence type="ECO:0000256" key="2">
    <source>
        <dbReference type="SAM" id="Phobius"/>
    </source>
</evidence>
<reference evidence="3 4" key="1">
    <citation type="submission" date="2019-11" db="EMBL/GenBank/DDBJ databases">
        <title>Genome sequences of 17 halophilic strains isolated from different environments.</title>
        <authorList>
            <person name="Furrow R.E."/>
        </authorList>
    </citation>
    <scope>NUCLEOTIDE SEQUENCE [LARGE SCALE GENOMIC DNA]</scope>
    <source>
        <strain evidence="3 4">22502_06_Cabo</strain>
    </source>
</reference>
<keyword evidence="2" id="KW-1133">Transmembrane helix</keyword>
<name>A0A6B1IV12_9EURY</name>
<proteinExistence type="predicted"/>
<protein>
    <submittedName>
        <fullName evidence="3">Uncharacterized protein</fullName>
    </submittedName>
</protein>
<feature type="region of interest" description="Disordered" evidence="1">
    <location>
        <begin position="291"/>
        <end position="312"/>
    </location>
</feature>
<evidence type="ECO:0000313" key="4">
    <source>
        <dbReference type="Proteomes" id="UP000452321"/>
    </source>
</evidence>
<dbReference type="EMBL" id="WMFC01000004">
    <property type="protein sequence ID" value="MYL66965.1"/>
    <property type="molecule type" value="Genomic_DNA"/>
</dbReference>
<dbReference type="RefSeq" id="WP_159358100.1">
    <property type="nucleotide sequence ID" value="NZ_WMFC01000004.1"/>
</dbReference>
<dbReference type="PROSITE" id="PS51318">
    <property type="entry name" value="TAT"/>
    <property type="match status" value="1"/>
</dbReference>
<sequence length="392" mass="39958">MTPGEEEKGRPSGLSRRRLLAGIGGVGAVGMASGLGTGAYLADRETFPDNAFGAGAVGLTVDGDPTDGTVTVGPFAVDRTTFDGRPEPERFEIGASANPVRVWLATRCPDGDPLGDALEVEVVVDGESLTGGYRPLAEVERDLATGRRVDAGCLDPDGGPIVVEVAPYLPADSPDVGGEETDLTVRLYAEQCRHVSEAEANAPGANPFAGVVCEGSEADCPECVEFGKADFGGSTAPGDVLSLEMILDGAGPHEIEITEVETKDDGEVVGVAFRLRDADGNPGPDMCSVAIKGGPDRNPDPVDIDPASPETGAVVFAPRNPTNGKRYGVSNVTVSVCARDSEAEEGGGTSPDGDESRNGNGDGAGGKDRGRSGNGNSSGRNDGGEDGDTEAN</sequence>
<evidence type="ECO:0000313" key="3">
    <source>
        <dbReference type="EMBL" id="MYL66965.1"/>
    </source>
</evidence>